<evidence type="ECO:0000313" key="3">
    <source>
        <dbReference type="Proteomes" id="UP000653644"/>
    </source>
</evidence>
<organism evidence="2 3">
    <name type="scientific">Streptomyces canarius</name>
    <dbReference type="NCBI Taxonomy" id="285453"/>
    <lineage>
        <taxon>Bacteria</taxon>
        <taxon>Bacillati</taxon>
        <taxon>Actinomycetota</taxon>
        <taxon>Actinomycetes</taxon>
        <taxon>Kitasatosporales</taxon>
        <taxon>Streptomycetaceae</taxon>
        <taxon>Streptomyces</taxon>
    </lineage>
</organism>
<keyword evidence="3" id="KW-1185">Reference proteome</keyword>
<dbReference type="Proteomes" id="UP000653644">
    <property type="component" value="Unassembled WGS sequence"/>
</dbReference>
<evidence type="ECO:0000313" key="2">
    <source>
        <dbReference type="EMBL" id="GHA71929.1"/>
    </source>
</evidence>
<gene>
    <name evidence="2" type="ORF">GCM10010345_88710</name>
</gene>
<dbReference type="EMBL" id="BMVN01000083">
    <property type="protein sequence ID" value="GHA71929.1"/>
    <property type="molecule type" value="Genomic_DNA"/>
</dbReference>
<reference evidence="3" key="1">
    <citation type="journal article" date="2019" name="Int. J. Syst. Evol. Microbiol.">
        <title>The Global Catalogue of Microorganisms (GCM) 10K type strain sequencing project: providing services to taxonomists for standard genome sequencing and annotation.</title>
        <authorList>
            <consortium name="The Broad Institute Genomics Platform"/>
            <consortium name="The Broad Institute Genome Sequencing Center for Infectious Disease"/>
            <person name="Wu L."/>
            <person name="Ma J."/>
        </authorList>
    </citation>
    <scope>NUCLEOTIDE SEQUENCE [LARGE SCALE GENOMIC DNA]</scope>
    <source>
        <strain evidence="3">JCM 4733</strain>
    </source>
</reference>
<evidence type="ECO:0000256" key="1">
    <source>
        <dbReference type="SAM" id="MobiDB-lite"/>
    </source>
</evidence>
<accession>A0ABQ3DAG8</accession>
<name>A0ABQ3DAG8_9ACTN</name>
<comment type="caution">
    <text evidence="2">The sequence shown here is derived from an EMBL/GenBank/DDBJ whole genome shotgun (WGS) entry which is preliminary data.</text>
</comment>
<sequence>MATEAAVRVPGTARTRSGARQAGGHRARLPGTGVAGERGLWAGTGLLQDLPGGVGVGDRGAAPPLLSCGIRVGAIVLRGIVEASTC</sequence>
<proteinExistence type="predicted"/>
<protein>
    <submittedName>
        <fullName evidence="2">Uncharacterized protein</fullName>
    </submittedName>
</protein>
<feature type="region of interest" description="Disordered" evidence="1">
    <location>
        <begin position="1"/>
        <end position="34"/>
    </location>
</feature>